<dbReference type="InterPro" id="IPR023214">
    <property type="entry name" value="HAD_sf"/>
</dbReference>
<dbReference type="SFLD" id="SFLDG01135">
    <property type="entry name" value="C1.5.6:_HAD__Beta-PGM__Phospha"/>
    <property type="match status" value="1"/>
</dbReference>
<protein>
    <submittedName>
        <fullName evidence="1">HAD superfamily hydrolase (TIGR01509 family)</fullName>
    </submittedName>
</protein>
<dbReference type="RefSeq" id="WP_134167810.1">
    <property type="nucleotide sequence ID" value="NZ_SODD01000003.1"/>
</dbReference>
<reference evidence="1 2" key="1">
    <citation type="submission" date="2019-03" db="EMBL/GenBank/DDBJ databases">
        <title>Genomic Encyclopedia of Type Strains, Phase IV (KMG-IV): sequencing the most valuable type-strain genomes for metagenomic binning, comparative biology and taxonomic classification.</title>
        <authorList>
            <person name="Goeker M."/>
        </authorList>
    </citation>
    <scope>NUCLEOTIDE SEQUENCE [LARGE SCALE GENOMIC DNA]</scope>
    <source>
        <strain evidence="1 2">DSM 28867</strain>
    </source>
</reference>
<dbReference type="Gene3D" id="1.10.150.240">
    <property type="entry name" value="Putative phosphatase, domain 2"/>
    <property type="match status" value="1"/>
</dbReference>
<dbReference type="PANTHER" id="PTHR18901">
    <property type="entry name" value="2-DEOXYGLUCOSE-6-PHOSPHATE PHOSPHATASE 2"/>
    <property type="match status" value="1"/>
</dbReference>
<gene>
    <name evidence="1" type="ORF">EDD63_10341</name>
</gene>
<keyword evidence="2" id="KW-1185">Reference proteome</keyword>
<dbReference type="OrthoDB" id="9797743at2"/>
<dbReference type="InterPro" id="IPR006439">
    <property type="entry name" value="HAD-SF_hydro_IA"/>
</dbReference>
<name>A0A4R8A539_9FIRM</name>
<dbReference type="EMBL" id="SODD01000003">
    <property type="protein sequence ID" value="TDW25754.1"/>
    <property type="molecule type" value="Genomic_DNA"/>
</dbReference>
<dbReference type="Proteomes" id="UP000294743">
    <property type="component" value="Unassembled WGS sequence"/>
</dbReference>
<dbReference type="InterPro" id="IPR036412">
    <property type="entry name" value="HAD-like_sf"/>
</dbReference>
<evidence type="ECO:0000313" key="1">
    <source>
        <dbReference type="EMBL" id="TDW25754.1"/>
    </source>
</evidence>
<dbReference type="PANTHER" id="PTHR18901:SF38">
    <property type="entry name" value="PSEUDOURIDINE-5'-PHOSPHATASE"/>
    <property type="match status" value="1"/>
</dbReference>
<dbReference type="InterPro" id="IPR023198">
    <property type="entry name" value="PGP-like_dom2"/>
</dbReference>
<dbReference type="InterPro" id="IPR041492">
    <property type="entry name" value="HAD_2"/>
</dbReference>
<dbReference type="PRINTS" id="PR00413">
    <property type="entry name" value="HADHALOGNASE"/>
</dbReference>
<evidence type="ECO:0000313" key="2">
    <source>
        <dbReference type="Proteomes" id="UP000294743"/>
    </source>
</evidence>
<dbReference type="Pfam" id="PF13419">
    <property type="entry name" value="HAD_2"/>
    <property type="match status" value="1"/>
</dbReference>
<dbReference type="Gene3D" id="3.40.50.1000">
    <property type="entry name" value="HAD superfamily/HAD-like"/>
    <property type="match status" value="1"/>
</dbReference>
<sequence>MKIEAVIFDMDGVLVDTEPFYMYRVKQFLDSHRIKVSMKDVYRLAGSSQKETFEIMQSWWPTSISIQELKSMYQQATQLVRVQDIYPYILQPYTKIILRQLSEKGIPLAIASASNKVLIDSMCTSCGIDSYFSFKQSGEDLQRSKPYPDIYLEVAKQLQVNPKNCIVVEDSTYGIRAAKDAGMYVIAKEDKRFHYDQSPADICGSDLFEIYTIIKNKLNEVK</sequence>
<dbReference type="SFLD" id="SFLDS00003">
    <property type="entry name" value="Haloacid_Dehalogenase"/>
    <property type="match status" value="1"/>
</dbReference>
<accession>A0A4R8A539</accession>
<keyword evidence="1" id="KW-0378">Hydrolase</keyword>
<dbReference type="AlphaFoldDB" id="A0A4R8A539"/>
<comment type="caution">
    <text evidence="1">The sequence shown here is derived from an EMBL/GenBank/DDBJ whole genome shotgun (WGS) entry which is preliminary data.</text>
</comment>
<dbReference type="GO" id="GO:0016787">
    <property type="term" value="F:hydrolase activity"/>
    <property type="evidence" value="ECO:0007669"/>
    <property type="project" value="UniProtKB-KW"/>
</dbReference>
<dbReference type="SFLD" id="SFLDG01129">
    <property type="entry name" value="C1.5:_HAD__Beta-PGM__Phosphata"/>
    <property type="match status" value="1"/>
</dbReference>
<dbReference type="SUPFAM" id="SSF56784">
    <property type="entry name" value="HAD-like"/>
    <property type="match status" value="1"/>
</dbReference>
<proteinExistence type="predicted"/>
<dbReference type="NCBIfam" id="TIGR01509">
    <property type="entry name" value="HAD-SF-IA-v3"/>
    <property type="match status" value="1"/>
</dbReference>
<organism evidence="1 2">
    <name type="scientific">Breznakia blatticola</name>
    <dbReference type="NCBI Taxonomy" id="1754012"/>
    <lineage>
        <taxon>Bacteria</taxon>
        <taxon>Bacillati</taxon>
        <taxon>Bacillota</taxon>
        <taxon>Erysipelotrichia</taxon>
        <taxon>Erysipelotrichales</taxon>
        <taxon>Erysipelotrichaceae</taxon>
        <taxon>Breznakia</taxon>
    </lineage>
</organism>